<evidence type="ECO:0000256" key="3">
    <source>
        <dbReference type="ARBA" id="ARBA00022618"/>
    </source>
</evidence>
<dbReference type="SUPFAM" id="SSF52821">
    <property type="entry name" value="Rhodanese/Cell cycle control phosphatase"/>
    <property type="match status" value="1"/>
</dbReference>
<evidence type="ECO:0000256" key="7">
    <source>
        <dbReference type="ARBA" id="ARBA00023306"/>
    </source>
</evidence>
<accession>A0A1R1Y3A2</accession>
<dbReference type="Pfam" id="PF00581">
    <property type="entry name" value="Rhodanese"/>
    <property type="match status" value="1"/>
</dbReference>
<proteinExistence type="inferred from homology"/>
<dbReference type="STRING" id="133412.A0A1R1Y3A2"/>
<evidence type="ECO:0000313" key="12">
    <source>
        <dbReference type="Proteomes" id="UP000187283"/>
    </source>
</evidence>
<dbReference type="Proteomes" id="UP000187283">
    <property type="component" value="Unassembled WGS sequence"/>
</dbReference>
<dbReference type="PANTHER" id="PTHR10828:SF17">
    <property type="entry name" value="PROTEIN-TYROSINE-PHOSPHATASE"/>
    <property type="match status" value="1"/>
</dbReference>
<feature type="domain" description="Rhodanese" evidence="10">
    <location>
        <begin position="210"/>
        <end position="313"/>
    </location>
</feature>
<protein>
    <recommendedName>
        <fullName evidence="9">M-phase inducer phosphatase</fullName>
        <ecNumber evidence="2">3.1.3.48</ecNumber>
    </recommendedName>
</protein>
<dbReference type="AlphaFoldDB" id="A0A1R1Y3A2"/>
<evidence type="ECO:0000256" key="4">
    <source>
        <dbReference type="ARBA" id="ARBA00022776"/>
    </source>
</evidence>
<dbReference type="PRINTS" id="PR00716">
    <property type="entry name" value="MPIPHPHTASE"/>
</dbReference>
<keyword evidence="3" id="KW-0132">Cell division</keyword>
<comment type="similarity">
    <text evidence="1">Belongs to the MPI phosphatase family.</text>
</comment>
<dbReference type="GO" id="GO:0000086">
    <property type="term" value="P:G2/M transition of mitotic cell cycle"/>
    <property type="evidence" value="ECO:0007669"/>
    <property type="project" value="TreeGrafter"/>
</dbReference>
<dbReference type="PROSITE" id="PS50206">
    <property type="entry name" value="RHODANESE_3"/>
    <property type="match status" value="1"/>
</dbReference>
<dbReference type="InterPro" id="IPR000751">
    <property type="entry name" value="MPI_Phosphatase"/>
</dbReference>
<evidence type="ECO:0000313" key="11">
    <source>
        <dbReference type="EMBL" id="OMJ21234.1"/>
    </source>
</evidence>
<dbReference type="GO" id="GO:0010971">
    <property type="term" value="P:positive regulation of G2/M transition of mitotic cell cycle"/>
    <property type="evidence" value="ECO:0007669"/>
    <property type="project" value="TreeGrafter"/>
</dbReference>
<dbReference type="GO" id="GO:0110032">
    <property type="term" value="P:positive regulation of G2/MI transition of meiotic cell cycle"/>
    <property type="evidence" value="ECO:0007669"/>
    <property type="project" value="TreeGrafter"/>
</dbReference>
<organism evidence="11 12">
    <name type="scientific">Smittium culicis</name>
    <dbReference type="NCBI Taxonomy" id="133412"/>
    <lineage>
        <taxon>Eukaryota</taxon>
        <taxon>Fungi</taxon>
        <taxon>Fungi incertae sedis</taxon>
        <taxon>Zoopagomycota</taxon>
        <taxon>Kickxellomycotina</taxon>
        <taxon>Harpellomycetes</taxon>
        <taxon>Harpellales</taxon>
        <taxon>Legeriomycetaceae</taxon>
        <taxon>Smittium</taxon>
    </lineage>
</organism>
<dbReference type="EMBL" id="LSSN01001054">
    <property type="protein sequence ID" value="OMJ21234.1"/>
    <property type="molecule type" value="Genomic_DNA"/>
</dbReference>
<dbReference type="FunFam" id="3.40.250.10:FF:000021">
    <property type="entry name" value="M-phase inducer phosphatase cdc-25.2"/>
    <property type="match status" value="1"/>
</dbReference>
<dbReference type="InterPro" id="IPR001763">
    <property type="entry name" value="Rhodanese-like_dom"/>
</dbReference>
<dbReference type="GO" id="GO:0004725">
    <property type="term" value="F:protein tyrosine phosphatase activity"/>
    <property type="evidence" value="ECO:0007669"/>
    <property type="project" value="UniProtKB-EC"/>
</dbReference>
<gene>
    <name evidence="11" type="ORF">AYI70_g3590</name>
</gene>
<evidence type="ECO:0000259" key="10">
    <source>
        <dbReference type="PROSITE" id="PS50206"/>
    </source>
</evidence>
<dbReference type="GO" id="GO:0005737">
    <property type="term" value="C:cytoplasm"/>
    <property type="evidence" value="ECO:0007669"/>
    <property type="project" value="TreeGrafter"/>
</dbReference>
<name>A0A1R1Y3A2_9FUNG</name>
<evidence type="ECO:0000256" key="5">
    <source>
        <dbReference type="ARBA" id="ARBA00022801"/>
    </source>
</evidence>
<dbReference type="GO" id="GO:0051301">
    <property type="term" value="P:cell division"/>
    <property type="evidence" value="ECO:0007669"/>
    <property type="project" value="UniProtKB-KW"/>
</dbReference>
<evidence type="ECO:0000256" key="2">
    <source>
        <dbReference type="ARBA" id="ARBA00013064"/>
    </source>
</evidence>
<keyword evidence="12" id="KW-1185">Reference proteome</keyword>
<sequence length="377" mass="43346">MTVNNGIQGTTKINSETLTSKLTISPPQNCDPFCDNDFFSINNALPKSALSLEFDRNFSGSSRPCPLYKSSTNYKSIFLLNNATPVKKTPLKRKFCSPSLLENDFNDTFNEYQSQLDFFPLELPFTSKKSKISFDLNYDSSPTFLSKNNKICKPTINNLSLSPPSFSLNLHNFDNTSNPQIPCQNSPTLPYKIINADTLNKIISGSYKNSYDRHFIIDCRYPYEYDGGHIDQAINAPNIEFLENMFFRSNLASQNVIIIFHCEFSIKRAPSMASHFRKIDREFNNYPTLTYPNIYLLQGGYSNFFLHNSQYCSPRNYVQMDDLNYKLDCSKHNKLFDHQFKRSKSSSNRPFSFNNIESPTSTCSIIRKTKSIKPEIY</sequence>
<evidence type="ECO:0000256" key="1">
    <source>
        <dbReference type="ARBA" id="ARBA00011065"/>
    </source>
</evidence>
<dbReference type="SMART" id="SM00450">
    <property type="entry name" value="RHOD"/>
    <property type="match status" value="1"/>
</dbReference>
<dbReference type="OrthoDB" id="26523at2759"/>
<dbReference type="Gene3D" id="3.40.250.10">
    <property type="entry name" value="Rhodanese-like domain"/>
    <property type="match status" value="1"/>
</dbReference>
<reference evidence="11 12" key="1">
    <citation type="submission" date="2017-01" db="EMBL/GenBank/DDBJ databases">
        <authorList>
            <person name="Mah S.A."/>
            <person name="Swanson W.J."/>
            <person name="Moy G.W."/>
            <person name="Vacquier V.D."/>
        </authorList>
    </citation>
    <scope>NUCLEOTIDE SEQUENCE [LARGE SCALE GENOMIC DNA]</scope>
    <source>
        <strain evidence="11 12">GSMNP</strain>
    </source>
</reference>
<dbReference type="PANTHER" id="PTHR10828">
    <property type="entry name" value="M-PHASE INDUCER PHOSPHATASE DUAL SPECIFICITY PHOSPHATASE CDC25"/>
    <property type="match status" value="1"/>
</dbReference>
<evidence type="ECO:0000256" key="8">
    <source>
        <dbReference type="ARBA" id="ARBA00051722"/>
    </source>
</evidence>
<comment type="caution">
    <text evidence="11">The sequence shown here is derived from an EMBL/GenBank/DDBJ whole genome shotgun (WGS) entry which is preliminary data.</text>
</comment>
<dbReference type="GO" id="GO:0005634">
    <property type="term" value="C:nucleus"/>
    <property type="evidence" value="ECO:0007669"/>
    <property type="project" value="TreeGrafter"/>
</dbReference>
<dbReference type="InterPro" id="IPR036873">
    <property type="entry name" value="Rhodanese-like_dom_sf"/>
</dbReference>
<dbReference type="EC" id="3.1.3.48" evidence="2"/>
<keyword evidence="4" id="KW-0498">Mitosis</keyword>
<keyword evidence="6" id="KW-0904">Protein phosphatase</keyword>
<evidence type="ECO:0000256" key="6">
    <source>
        <dbReference type="ARBA" id="ARBA00022912"/>
    </source>
</evidence>
<evidence type="ECO:0000256" key="9">
    <source>
        <dbReference type="ARBA" id="ARBA00067190"/>
    </source>
</evidence>
<keyword evidence="5" id="KW-0378">Hydrolase</keyword>
<comment type="catalytic activity">
    <reaction evidence="8">
        <text>O-phospho-L-tyrosyl-[protein] + H2O = L-tyrosyl-[protein] + phosphate</text>
        <dbReference type="Rhea" id="RHEA:10684"/>
        <dbReference type="Rhea" id="RHEA-COMP:10136"/>
        <dbReference type="Rhea" id="RHEA-COMP:20101"/>
        <dbReference type="ChEBI" id="CHEBI:15377"/>
        <dbReference type="ChEBI" id="CHEBI:43474"/>
        <dbReference type="ChEBI" id="CHEBI:46858"/>
        <dbReference type="ChEBI" id="CHEBI:61978"/>
        <dbReference type="EC" id="3.1.3.48"/>
    </reaction>
</comment>
<keyword evidence="7" id="KW-0131">Cell cycle</keyword>